<protein>
    <submittedName>
        <fullName evidence="2">DUF2380 domain-containing protein</fullName>
    </submittedName>
</protein>
<gene>
    <name evidence="2" type="ORF">EK403_04165</name>
</gene>
<proteinExistence type="predicted"/>
<evidence type="ECO:0000256" key="1">
    <source>
        <dbReference type="SAM" id="SignalP"/>
    </source>
</evidence>
<organism evidence="2 3">
    <name type="scientific">Hansschlegelia zhihuaiae</name>
    <dbReference type="NCBI Taxonomy" id="405005"/>
    <lineage>
        <taxon>Bacteria</taxon>
        <taxon>Pseudomonadati</taxon>
        <taxon>Pseudomonadota</taxon>
        <taxon>Alphaproteobacteria</taxon>
        <taxon>Hyphomicrobiales</taxon>
        <taxon>Methylopilaceae</taxon>
        <taxon>Hansschlegelia</taxon>
    </lineage>
</organism>
<accession>A0A4Q0MLJ4</accession>
<keyword evidence="1" id="KW-0732">Signal</keyword>
<evidence type="ECO:0000313" key="3">
    <source>
        <dbReference type="Proteomes" id="UP000289708"/>
    </source>
</evidence>
<evidence type="ECO:0000313" key="2">
    <source>
        <dbReference type="EMBL" id="RXF74601.1"/>
    </source>
</evidence>
<dbReference type="AlphaFoldDB" id="A0A4Q0MLJ4"/>
<name>A0A4Q0MLJ4_9HYPH</name>
<dbReference type="Pfam" id="PF11684">
    <property type="entry name" value="DUF3280"/>
    <property type="match status" value="1"/>
</dbReference>
<dbReference type="RefSeq" id="WP_128776251.1">
    <property type="nucleotide sequence ID" value="NZ_RYFI01000003.1"/>
</dbReference>
<dbReference type="Proteomes" id="UP000289708">
    <property type="component" value="Unassembled WGS sequence"/>
</dbReference>
<dbReference type="InterPro" id="IPR021698">
    <property type="entry name" value="DUF3280"/>
</dbReference>
<feature type="signal peptide" evidence="1">
    <location>
        <begin position="1"/>
        <end position="24"/>
    </location>
</feature>
<dbReference type="OrthoDB" id="8089716at2"/>
<comment type="caution">
    <text evidence="2">The sequence shown here is derived from an EMBL/GenBank/DDBJ whole genome shotgun (WGS) entry which is preliminary data.</text>
</comment>
<sequence length="175" mass="18858">MRATAAWALAAVLATPFIIHPAHAAPLKAAVFDFEFIDSSAEGDINGVRDDQTKRVVRTEEQVKDFLKGAHVELVDVAPARDEVKDVKSLRECLPCARDAAGKVGADLAVVGHIQKVSNLILNINVQIVDVKTGRLVRGGSADIRGNTDETWAHGAKYLMTRNILKDPLPESGAQ</sequence>
<feature type="chain" id="PRO_5020718297" evidence="1">
    <location>
        <begin position="25"/>
        <end position="175"/>
    </location>
</feature>
<reference evidence="2 3" key="1">
    <citation type="submission" date="2018-12" db="EMBL/GenBank/DDBJ databases">
        <title>bacterium Hansschlegelia zhihuaiae S113.</title>
        <authorList>
            <person name="He J."/>
        </authorList>
    </citation>
    <scope>NUCLEOTIDE SEQUENCE [LARGE SCALE GENOMIC DNA]</scope>
    <source>
        <strain evidence="2 3">S 113</strain>
    </source>
</reference>
<keyword evidence="3" id="KW-1185">Reference proteome</keyword>
<dbReference type="EMBL" id="RYFI01000003">
    <property type="protein sequence ID" value="RXF74601.1"/>
    <property type="molecule type" value="Genomic_DNA"/>
</dbReference>